<dbReference type="Proteomes" id="UP000075950">
    <property type="component" value="Chromosome"/>
</dbReference>
<sequence>MTPELSPILTSVPGAKDATDAQRVAEELGVPTDVVIYFAVDFDAYGDDIVDYVLPYFRGINETIQGYPVGVYGARRVCSEVSQEGLAVASYVGNLSSGWSGNIGQKMPENWAYDQYSEFNVNVYDEDGNGQGTIGIDQLVASNRYGLEWWPDRP</sequence>
<dbReference type="KEGG" id="bly:A2T55_04005"/>
<gene>
    <name evidence="2" type="ORF">A2T55_04005</name>
</gene>
<proteinExistence type="predicted"/>
<accession>A0A142NKG2</accession>
<dbReference type="SUPFAM" id="SSF51445">
    <property type="entry name" value="(Trans)glycosidases"/>
    <property type="match status" value="1"/>
</dbReference>
<evidence type="ECO:0000313" key="3">
    <source>
        <dbReference type="Proteomes" id="UP000075950"/>
    </source>
</evidence>
<feature type="domain" description="Rv2525c-like glycoside hydrolase-like" evidence="1">
    <location>
        <begin position="14"/>
        <end position="113"/>
    </location>
</feature>
<evidence type="ECO:0000259" key="1">
    <source>
        <dbReference type="Pfam" id="PF08924"/>
    </source>
</evidence>
<name>A0A142NKG2_BRELN</name>
<dbReference type="AlphaFoldDB" id="A0A142NKG2"/>
<dbReference type="InterPro" id="IPR015020">
    <property type="entry name" value="Rv2525c-like_Glyco_Hydro-like"/>
</dbReference>
<dbReference type="InterPro" id="IPR017853">
    <property type="entry name" value="GH"/>
</dbReference>
<dbReference type="RefSeq" id="WP_062861033.1">
    <property type="nucleotide sequence ID" value="NZ_CP014869.1"/>
</dbReference>
<evidence type="ECO:0000313" key="2">
    <source>
        <dbReference type="EMBL" id="AMT93052.1"/>
    </source>
</evidence>
<protein>
    <recommendedName>
        <fullName evidence="1">Rv2525c-like glycoside hydrolase-like domain-containing protein</fullName>
    </recommendedName>
</protein>
<dbReference type="Gene3D" id="3.20.20.80">
    <property type="entry name" value="Glycosidases"/>
    <property type="match status" value="1"/>
</dbReference>
<dbReference type="Pfam" id="PF08924">
    <property type="entry name" value="Rv2525c_GlyHyd-like"/>
    <property type="match status" value="1"/>
</dbReference>
<dbReference type="EMBL" id="CP014869">
    <property type="protein sequence ID" value="AMT93052.1"/>
    <property type="molecule type" value="Genomic_DNA"/>
</dbReference>
<organism evidence="2 3">
    <name type="scientific">Brevibacterium linens</name>
    <dbReference type="NCBI Taxonomy" id="1703"/>
    <lineage>
        <taxon>Bacteria</taxon>
        <taxon>Bacillati</taxon>
        <taxon>Actinomycetota</taxon>
        <taxon>Actinomycetes</taxon>
        <taxon>Micrococcales</taxon>
        <taxon>Brevibacteriaceae</taxon>
        <taxon>Brevibacterium</taxon>
    </lineage>
</organism>
<reference evidence="3" key="1">
    <citation type="submission" date="2016-03" db="EMBL/GenBank/DDBJ databases">
        <authorList>
            <person name="Ploux O."/>
        </authorList>
    </citation>
    <scope>NUCLEOTIDE SEQUENCE [LARGE SCALE GENOMIC DNA]</scope>
    <source>
        <strain evidence="3">BS258</strain>
    </source>
</reference>